<organism evidence="1 2">
    <name type="scientific">Pleurodeles waltl</name>
    <name type="common">Iberian ribbed newt</name>
    <dbReference type="NCBI Taxonomy" id="8319"/>
    <lineage>
        <taxon>Eukaryota</taxon>
        <taxon>Metazoa</taxon>
        <taxon>Chordata</taxon>
        <taxon>Craniata</taxon>
        <taxon>Vertebrata</taxon>
        <taxon>Euteleostomi</taxon>
        <taxon>Amphibia</taxon>
        <taxon>Batrachia</taxon>
        <taxon>Caudata</taxon>
        <taxon>Salamandroidea</taxon>
        <taxon>Salamandridae</taxon>
        <taxon>Pleurodelinae</taxon>
        <taxon>Pleurodeles</taxon>
    </lineage>
</organism>
<protein>
    <submittedName>
        <fullName evidence="1">Uncharacterized protein</fullName>
    </submittedName>
</protein>
<evidence type="ECO:0000313" key="2">
    <source>
        <dbReference type="Proteomes" id="UP001066276"/>
    </source>
</evidence>
<name>A0AAV7KTK4_PLEWA</name>
<sequence>MRSNFARSPGSPGGLLGLRSLRRAGVPPWRWCRAAGPPTPLRLRITLSAAAGIAAGPRGWLPRSLRTGGRTDGSVRWAAGGRLLLEDDPGRRKRPLLGHILVPGGFGGPLGGRSPALGLDDLLSSLGRGLLHTYIGHFSSS</sequence>
<keyword evidence="2" id="KW-1185">Reference proteome</keyword>
<accession>A0AAV7KTK4</accession>
<comment type="caution">
    <text evidence="1">The sequence shown here is derived from an EMBL/GenBank/DDBJ whole genome shotgun (WGS) entry which is preliminary data.</text>
</comment>
<reference evidence="1" key="1">
    <citation type="journal article" date="2022" name="bioRxiv">
        <title>Sequencing and chromosome-scale assembly of the giantPleurodeles waltlgenome.</title>
        <authorList>
            <person name="Brown T."/>
            <person name="Elewa A."/>
            <person name="Iarovenko S."/>
            <person name="Subramanian E."/>
            <person name="Araus A.J."/>
            <person name="Petzold A."/>
            <person name="Susuki M."/>
            <person name="Suzuki K.-i.T."/>
            <person name="Hayashi T."/>
            <person name="Toyoda A."/>
            <person name="Oliveira C."/>
            <person name="Osipova E."/>
            <person name="Leigh N.D."/>
            <person name="Simon A."/>
            <person name="Yun M.H."/>
        </authorList>
    </citation>
    <scope>NUCLEOTIDE SEQUENCE</scope>
    <source>
        <strain evidence="1">20211129_DDA</strain>
        <tissue evidence="1">Liver</tissue>
    </source>
</reference>
<dbReference type="EMBL" id="JANPWB010000016">
    <property type="protein sequence ID" value="KAJ1081614.1"/>
    <property type="molecule type" value="Genomic_DNA"/>
</dbReference>
<evidence type="ECO:0000313" key="1">
    <source>
        <dbReference type="EMBL" id="KAJ1081614.1"/>
    </source>
</evidence>
<gene>
    <name evidence="1" type="ORF">NDU88_001792</name>
</gene>
<dbReference type="Proteomes" id="UP001066276">
    <property type="component" value="Chromosome 12"/>
</dbReference>
<dbReference type="AlphaFoldDB" id="A0AAV7KTK4"/>
<proteinExistence type="predicted"/>